<protein>
    <submittedName>
        <fullName evidence="1">Uncharacterized protein</fullName>
    </submittedName>
</protein>
<dbReference type="AlphaFoldDB" id="A0A975NP60"/>
<dbReference type="Proteomes" id="UP000680805">
    <property type="component" value="Chromosome"/>
</dbReference>
<dbReference type="RefSeq" id="WP_215613746.1">
    <property type="nucleotide sequence ID" value="NZ_CP076135.1"/>
</dbReference>
<dbReference type="EMBL" id="CP076135">
    <property type="protein sequence ID" value="QWG18146.1"/>
    <property type="molecule type" value="Genomic_DNA"/>
</dbReference>
<gene>
    <name evidence="1" type="ORF">KMZ68_24925</name>
</gene>
<proteinExistence type="predicted"/>
<accession>A0A975NP60</accession>
<evidence type="ECO:0000313" key="2">
    <source>
        <dbReference type="Proteomes" id="UP000680805"/>
    </source>
</evidence>
<organism evidence="1 2">
    <name type="scientific">Bradyrhizobium sediminis</name>
    <dbReference type="NCBI Taxonomy" id="2840469"/>
    <lineage>
        <taxon>Bacteria</taxon>
        <taxon>Pseudomonadati</taxon>
        <taxon>Pseudomonadota</taxon>
        <taxon>Alphaproteobacteria</taxon>
        <taxon>Hyphomicrobiales</taxon>
        <taxon>Nitrobacteraceae</taxon>
        <taxon>Bradyrhizobium</taxon>
    </lineage>
</organism>
<sequence length="371" mass="41032">MNRFIRVICISCISALTFGAAGKSIAASDKKCLESPRLKDLLKIYDLNKDGCIDQSEQDLIKRDAGILPAEPPPPKVAKREPYRPAPVLLVRDAHPANAFLDGGSKVSDAGALFSYTSDNATSTSTWAAKGSVVTGFVWDREAKLDEIKNGYVSRIAFLTGIEFDRTFQNKTASDSGSTSAKAGFEIERFGGADSGLLRQYFKADMVYTTDFDGKASVYGFQSYWQPMFRNGPIGKTTQIADKIWFGFRPTLAADYYHVSDNGTFKALTPGEDYLWLGTKIAASLSFDYEYLKSLTFAAKYFYLAETLKAPQHRDINYVQISALYDLVKDMLSLEARYTYGNTPRTLARQNEFYAGLTVKLGDLPASPTSN</sequence>
<evidence type="ECO:0000313" key="1">
    <source>
        <dbReference type="EMBL" id="QWG18146.1"/>
    </source>
</evidence>
<dbReference type="KEGG" id="bsei:KMZ68_24925"/>
<reference evidence="1" key="1">
    <citation type="submission" date="2021-06" db="EMBL/GenBank/DDBJ databases">
        <title>Bradyrhizobium sp. S2-11-2 Genome sequencing.</title>
        <authorList>
            <person name="Jin L."/>
        </authorList>
    </citation>
    <scope>NUCLEOTIDE SEQUENCE</scope>
    <source>
        <strain evidence="1">S2-11-2</strain>
    </source>
</reference>
<name>A0A975NP60_9BRAD</name>